<feature type="transmembrane region" description="Helical" evidence="1">
    <location>
        <begin position="20"/>
        <end position="47"/>
    </location>
</feature>
<name>A0A5D6VHI9_9BACT</name>
<dbReference type="RefSeq" id="WP_149069014.1">
    <property type="nucleotide sequence ID" value="NZ_VTHL01000001.1"/>
</dbReference>
<gene>
    <name evidence="2" type="ORF">FY528_00405</name>
</gene>
<keyword evidence="1" id="KW-1133">Transmembrane helix</keyword>
<keyword evidence="3" id="KW-1185">Reference proteome</keyword>
<protein>
    <submittedName>
        <fullName evidence="2">Uncharacterized protein</fullName>
    </submittedName>
</protein>
<comment type="caution">
    <text evidence="2">The sequence shown here is derived from an EMBL/GenBank/DDBJ whole genome shotgun (WGS) entry which is preliminary data.</text>
</comment>
<organism evidence="2 3">
    <name type="scientific">Hymenobacter lutimineralis</name>
    <dbReference type="NCBI Taxonomy" id="2606448"/>
    <lineage>
        <taxon>Bacteria</taxon>
        <taxon>Pseudomonadati</taxon>
        <taxon>Bacteroidota</taxon>
        <taxon>Cytophagia</taxon>
        <taxon>Cytophagales</taxon>
        <taxon>Hymenobacteraceae</taxon>
        <taxon>Hymenobacter</taxon>
    </lineage>
</organism>
<evidence type="ECO:0000256" key="1">
    <source>
        <dbReference type="SAM" id="Phobius"/>
    </source>
</evidence>
<reference evidence="2 3" key="1">
    <citation type="submission" date="2019-08" db="EMBL/GenBank/DDBJ databases">
        <authorList>
            <person name="Seo M.-J."/>
        </authorList>
    </citation>
    <scope>NUCLEOTIDE SEQUENCE [LARGE SCALE GENOMIC DNA]</scope>
    <source>
        <strain evidence="2 3">KIGAM108</strain>
    </source>
</reference>
<dbReference type="EMBL" id="VTHL01000001">
    <property type="protein sequence ID" value="TYZ14229.1"/>
    <property type="molecule type" value="Genomic_DNA"/>
</dbReference>
<dbReference type="AlphaFoldDB" id="A0A5D6VHI9"/>
<keyword evidence="1" id="KW-0812">Transmembrane</keyword>
<proteinExistence type="predicted"/>
<evidence type="ECO:0000313" key="2">
    <source>
        <dbReference type="EMBL" id="TYZ14229.1"/>
    </source>
</evidence>
<evidence type="ECO:0000313" key="3">
    <source>
        <dbReference type="Proteomes" id="UP000322791"/>
    </source>
</evidence>
<keyword evidence="1" id="KW-0472">Membrane</keyword>
<sequence>MNHKKPTTFTLTSPNYFSMALFLGMGVFCFYHQLTPLAIGSVLLAVVAGTSAKTLTLDSHHRHYRVGSQLLGLNFGAWQVLPPTQRMVVRYFSDFIVSSGKGGGLEYERSRRYTILLSVPGRQQAAIVTSTRKYDHAVRIGCFLGRALGVEVVGFDQHKQQKVLQEAESQDA</sequence>
<accession>A0A5D6VHI9</accession>
<dbReference type="Proteomes" id="UP000322791">
    <property type="component" value="Unassembled WGS sequence"/>
</dbReference>